<dbReference type="InterPro" id="IPR015655">
    <property type="entry name" value="PP2C"/>
</dbReference>
<dbReference type="Pfam" id="PF00481">
    <property type="entry name" value="PP2C"/>
    <property type="match status" value="1"/>
</dbReference>
<dbReference type="SUPFAM" id="SSF81606">
    <property type="entry name" value="PP2C-like"/>
    <property type="match status" value="1"/>
</dbReference>
<name>A0A5N7BIG3_9EURO</name>
<sequence>MLPLRVAGTRLVGRLTRTPLSQTQARSFYSGKNTSPAVNTTRRLAAIAGLVGVPGLWWLTATRDDDVPRLEAPPARHLVAEPGPTKDEVTRTISQDAYSFPVRNVAGVNRYDGTQLASNSLCEDRFTHGMFPSPFNDGTQWMAWAVFDGHAGWQTAELLKDHLLPFVRHSLTQVKSASDHKASIPAEVLQKAITRAFIDLDDSIIKTALQTVQGCEPLQDKLKKLAPAYAGSCALLSMYDAVTGSVHVACTGDSRAVLGQQMPNGQWKAIPLSVDQTGSNEDEVARINQEHPGEENIAKDGRILGMMVSRAFGDSRWKWSLDLQKDLKERFGGPSPLTPKYDVRTPPYLTAEPVVTTTMIDPTKPSFLILATDGMWDTLSNQQAVDLVGKWLNSQIQGYPSNQPKAEYKPVDFGDLGNGVDWEFEEGRTTIQDDNVAVHLVRNSLGGNHHELIAGRLALGSPFSRSIRDDMTVQVVFFHCPHLSPK</sequence>
<protein>
    <submittedName>
        <fullName evidence="2">Phosphatase 2C-like domain-containing protein</fullName>
    </submittedName>
</protein>
<dbReference type="PROSITE" id="PS51746">
    <property type="entry name" value="PPM_2"/>
    <property type="match status" value="1"/>
</dbReference>
<dbReference type="InterPro" id="IPR001932">
    <property type="entry name" value="PPM-type_phosphatase-like_dom"/>
</dbReference>
<dbReference type="PANTHER" id="PTHR13832">
    <property type="entry name" value="PROTEIN PHOSPHATASE 2C"/>
    <property type="match status" value="1"/>
</dbReference>
<dbReference type="InterPro" id="IPR036457">
    <property type="entry name" value="PPM-type-like_dom_sf"/>
</dbReference>
<dbReference type="GO" id="GO:0005739">
    <property type="term" value="C:mitochondrion"/>
    <property type="evidence" value="ECO:0007669"/>
    <property type="project" value="TreeGrafter"/>
</dbReference>
<dbReference type="PANTHER" id="PTHR13832:SF792">
    <property type="entry name" value="GM14286P"/>
    <property type="match status" value="1"/>
</dbReference>
<accession>A0A5N7BIG3</accession>
<reference evidence="2 3" key="1">
    <citation type="submission" date="2019-04" db="EMBL/GenBank/DDBJ databases">
        <title>Friends and foes A comparative genomics studyof 23 Aspergillus species from section Flavi.</title>
        <authorList>
            <consortium name="DOE Joint Genome Institute"/>
            <person name="Kjaerbolling I."/>
            <person name="Vesth T."/>
            <person name="Frisvad J.C."/>
            <person name="Nybo J.L."/>
            <person name="Theobald S."/>
            <person name="Kildgaard S."/>
            <person name="Isbrandt T."/>
            <person name="Kuo A."/>
            <person name="Sato A."/>
            <person name="Lyhne E.K."/>
            <person name="Kogle M.E."/>
            <person name="Wiebenga A."/>
            <person name="Kun R.S."/>
            <person name="Lubbers R.J."/>
            <person name="Makela M.R."/>
            <person name="Barry K."/>
            <person name="Chovatia M."/>
            <person name="Clum A."/>
            <person name="Daum C."/>
            <person name="Haridas S."/>
            <person name="He G."/>
            <person name="LaButti K."/>
            <person name="Lipzen A."/>
            <person name="Mondo S."/>
            <person name="Riley R."/>
            <person name="Salamov A."/>
            <person name="Simmons B.A."/>
            <person name="Magnuson J.K."/>
            <person name="Henrissat B."/>
            <person name="Mortensen U.H."/>
            <person name="Larsen T.O."/>
            <person name="Devries R.P."/>
            <person name="Grigoriev I.V."/>
            <person name="Machida M."/>
            <person name="Baker S.E."/>
            <person name="Andersen M.R."/>
        </authorList>
    </citation>
    <scope>NUCLEOTIDE SEQUENCE [LARGE SCALE GENOMIC DNA]</scope>
    <source>
        <strain evidence="2 3">IBT 29228</strain>
    </source>
</reference>
<dbReference type="Proteomes" id="UP000326198">
    <property type="component" value="Unassembled WGS sequence"/>
</dbReference>
<dbReference type="CDD" id="cd00143">
    <property type="entry name" value="PP2Cc"/>
    <property type="match status" value="1"/>
</dbReference>
<dbReference type="Gene3D" id="3.60.40.10">
    <property type="entry name" value="PPM-type phosphatase domain"/>
    <property type="match status" value="1"/>
</dbReference>
<dbReference type="SMART" id="SM00332">
    <property type="entry name" value="PP2Cc"/>
    <property type="match status" value="1"/>
</dbReference>
<keyword evidence="3" id="KW-1185">Reference proteome</keyword>
<dbReference type="GO" id="GO:0004741">
    <property type="term" value="F:[pyruvate dehydrogenase (acetyl-transferring)]-phosphatase activity"/>
    <property type="evidence" value="ECO:0007669"/>
    <property type="project" value="TreeGrafter"/>
</dbReference>
<dbReference type="AlphaFoldDB" id="A0A5N7BIG3"/>
<evidence type="ECO:0000313" key="2">
    <source>
        <dbReference type="EMBL" id="KAE8381571.1"/>
    </source>
</evidence>
<proteinExistence type="predicted"/>
<dbReference type="EMBL" id="ML736170">
    <property type="protein sequence ID" value="KAE8381571.1"/>
    <property type="molecule type" value="Genomic_DNA"/>
</dbReference>
<evidence type="ECO:0000313" key="3">
    <source>
        <dbReference type="Proteomes" id="UP000326198"/>
    </source>
</evidence>
<dbReference type="OrthoDB" id="420076at2759"/>
<organism evidence="2 3">
    <name type="scientific">Aspergillus bertholletiae</name>
    <dbReference type="NCBI Taxonomy" id="1226010"/>
    <lineage>
        <taxon>Eukaryota</taxon>
        <taxon>Fungi</taxon>
        <taxon>Dikarya</taxon>
        <taxon>Ascomycota</taxon>
        <taxon>Pezizomycotina</taxon>
        <taxon>Eurotiomycetes</taxon>
        <taxon>Eurotiomycetidae</taxon>
        <taxon>Eurotiales</taxon>
        <taxon>Aspergillaceae</taxon>
        <taxon>Aspergillus</taxon>
        <taxon>Aspergillus subgen. Circumdati</taxon>
    </lineage>
</organism>
<gene>
    <name evidence="2" type="ORF">BDV26DRAFT_79051</name>
</gene>
<evidence type="ECO:0000259" key="1">
    <source>
        <dbReference type="PROSITE" id="PS51746"/>
    </source>
</evidence>
<feature type="domain" description="PPM-type phosphatase" evidence="1">
    <location>
        <begin position="118"/>
        <end position="478"/>
    </location>
</feature>